<protein>
    <submittedName>
        <fullName evidence="2">Uncharacterized protein</fullName>
    </submittedName>
</protein>
<organism evidence="2 4">
    <name type="scientific">Glycomyces lechevalierae</name>
    <dbReference type="NCBI Taxonomy" id="256034"/>
    <lineage>
        <taxon>Bacteria</taxon>
        <taxon>Bacillati</taxon>
        <taxon>Actinomycetota</taxon>
        <taxon>Actinomycetes</taxon>
        <taxon>Glycomycetales</taxon>
        <taxon>Glycomycetaceae</taxon>
        <taxon>Glycomyces</taxon>
    </lineage>
</organism>
<dbReference type="EMBL" id="JAPZVQ010000013">
    <property type="protein sequence ID" value="MDA1387113.1"/>
    <property type="molecule type" value="Genomic_DNA"/>
</dbReference>
<reference evidence="2" key="1">
    <citation type="submission" date="2022-12" db="EMBL/GenBank/DDBJ databases">
        <title>Gycomyces niveus sp.nov., a novel actinomycete isolated from soil in Shouguang.</title>
        <authorList>
            <person name="Yang X."/>
        </authorList>
    </citation>
    <scope>NUCLEOTIDE SEQUENCE</scope>
    <source>
        <strain evidence="2">DSM 44724</strain>
    </source>
</reference>
<proteinExistence type="predicted"/>
<evidence type="ECO:0000313" key="5">
    <source>
        <dbReference type="Proteomes" id="UP001183604"/>
    </source>
</evidence>
<evidence type="ECO:0000256" key="1">
    <source>
        <dbReference type="SAM" id="MobiDB-lite"/>
    </source>
</evidence>
<dbReference type="Proteomes" id="UP001145799">
    <property type="component" value="Unassembled WGS sequence"/>
</dbReference>
<accession>A0A9X3PWB4</accession>
<dbReference type="EMBL" id="JAVDYD010000001">
    <property type="protein sequence ID" value="MDR7336750.1"/>
    <property type="molecule type" value="Genomic_DNA"/>
</dbReference>
<evidence type="ECO:0000313" key="2">
    <source>
        <dbReference type="EMBL" id="MDA1387113.1"/>
    </source>
</evidence>
<sequence length="56" mass="5980">MSDQDQAVPDRIGQVEEYPPLPPEVLDRIGSIIGPGLRKEMATLRESTSGTGGRTG</sequence>
<reference evidence="3 5" key="2">
    <citation type="submission" date="2023-07" db="EMBL/GenBank/DDBJ databases">
        <title>Sequencing the genomes of 1000 actinobacteria strains.</title>
        <authorList>
            <person name="Klenk H.-P."/>
        </authorList>
    </citation>
    <scope>NUCLEOTIDE SEQUENCE [LARGE SCALE GENOMIC DNA]</scope>
    <source>
        <strain evidence="3 5">DSM 44724</strain>
    </source>
</reference>
<evidence type="ECO:0000313" key="4">
    <source>
        <dbReference type="Proteomes" id="UP001145799"/>
    </source>
</evidence>
<feature type="region of interest" description="Disordered" evidence="1">
    <location>
        <begin position="1"/>
        <end position="23"/>
    </location>
</feature>
<dbReference type="RefSeq" id="WP_270123609.1">
    <property type="nucleotide sequence ID" value="NZ_BAAAOM010000002.1"/>
</dbReference>
<dbReference type="Proteomes" id="UP001183604">
    <property type="component" value="Unassembled WGS sequence"/>
</dbReference>
<evidence type="ECO:0000313" key="3">
    <source>
        <dbReference type="EMBL" id="MDR7336750.1"/>
    </source>
</evidence>
<gene>
    <name evidence="3" type="ORF">J2S69_000469</name>
    <name evidence="2" type="ORF">O2L01_19100</name>
</gene>
<dbReference type="AlphaFoldDB" id="A0A9X3PWB4"/>
<name>A0A9X3PWB4_9ACTN</name>
<comment type="caution">
    <text evidence="2">The sequence shown here is derived from an EMBL/GenBank/DDBJ whole genome shotgun (WGS) entry which is preliminary data.</text>
</comment>
<keyword evidence="5" id="KW-1185">Reference proteome</keyword>